<dbReference type="InterPro" id="IPR019734">
    <property type="entry name" value="TPR_rpt"/>
</dbReference>
<keyword evidence="1" id="KW-0802">TPR repeat</keyword>
<evidence type="ECO:0000256" key="1">
    <source>
        <dbReference type="PROSITE-ProRule" id="PRU00339"/>
    </source>
</evidence>
<dbReference type="Pfam" id="PF13431">
    <property type="entry name" value="TPR_17"/>
    <property type="match status" value="1"/>
</dbReference>
<dbReference type="Gene3D" id="1.25.40.10">
    <property type="entry name" value="Tetratricopeptide repeat domain"/>
    <property type="match status" value="1"/>
</dbReference>
<proteinExistence type="predicted"/>
<gene>
    <name evidence="2" type="ORF">SAMN02745217_01203</name>
</gene>
<evidence type="ECO:0000313" key="2">
    <source>
        <dbReference type="EMBL" id="SHO46107.1"/>
    </source>
</evidence>
<protein>
    <submittedName>
        <fullName evidence="2">Uncharacterized protein</fullName>
    </submittedName>
</protein>
<feature type="repeat" description="TPR" evidence="1">
    <location>
        <begin position="75"/>
        <end position="108"/>
    </location>
</feature>
<name>A0A1M7Y2H4_9FIRM</name>
<sequence length="264" mass="32526">MKVRQMEEIEKQYHYLYENLEKITIKELKDFLNLWEKEEQRDKAVFFCPNHFFEIYLYEYDFKGREYDILDWKLHLLYRELAERYRKKDDGERALSFYEKALVCNPLDVEILYGLARLYRDTGNWDMLYKTAERMYPYCYTRSDMSKYYRLLGLYYLETYQPDISEAVYEYSNYYYPNEAASKEMEFFEKALKRKRQVREFSKLQEILEEKGIPSVPRQETLGLLYKAAKMELDRNNLDYARYLFLFLYQLTGDEETERILNNL</sequence>
<organism evidence="2 3">
    <name type="scientific">Anaerocolumna xylanovorans DSM 12503</name>
    <dbReference type="NCBI Taxonomy" id="1121345"/>
    <lineage>
        <taxon>Bacteria</taxon>
        <taxon>Bacillati</taxon>
        <taxon>Bacillota</taxon>
        <taxon>Clostridia</taxon>
        <taxon>Lachnospirales</taxon>
        <taxon>Lachnospiraceae</taxon>
        <taxon>Anaerocolumna</taxon>
    </lineage>
</organism>
<dbReference type="STRING" id="1121345.SAMN02745217_01203"/>
<dbReference type="RefSeq" id="WP_139243286.1">
    <property type="nucleotide sequence ID" value="NZ_FRFD01000003.1"/>
</dbReference>
<dbReference type="AlphaFoldDB" id="A0A1M7Y2H4"/>
<dbReference type="PROSITE" id="PS50005">
    <property type="entry name" value="TPR"/>
    <property type="match status" value="1"/>
</dbReference>
<dbReference type="OrthoDB" id="1998276at2"/>
<accession>A0A1M7Y2H4</accession>
<evidence type="ECO:0000313" key="3">
    <source>
        <dbReference type="Proteomes" id="UP000184612"/>
    </source>
</evidence>
<dbReference type="EMBL" id="FRFD01000003">
    <property type="protein sequence ID" value="SHO46107.1"/>
    <property type="molecule type" value="Genomic_DNA"/>
</dbReference>
<dbReference type="Proteomes" id="UP000184612">
    <property type="component" value="Unassembled WGS sequence"/>
</dbReference>
<dbReference type="SUPFAM" id="SSF48452">
    <property type="entry name" value="TPR-like"/>
    <property type="match status" value="1"/>
</dbReference>
<keyword evidence="3" id="KW-1185">Reference proteome</keyword>
<reference evidence="2 3" key="1">
    <citation type="submission" date="2016-12" db="EMBL/GenBank/DDBJ databases">
        <authorList>
            <person name="Song W.-J."/>
            <person name="Kurnit D.M."/>
        </authorList>
    </citation>
    <scope>NUCLEOTIDE SEQUENCE [LARGE SCALE GENOMIC DNA]</scope>
    <source>
        <strain evidence="2 3">DSM 12503</strain>
    </source>
</reference>
<dbReference type="InterPro" id="IPR011990">
    <property type="entry name" value="TPR-like_helical_dom_sf"/>
</dbReference>